<reference evidence="1" key="2">
    <citation type="submission" date="2021-02" db="EMBL/GenBank/DDBJ databases">
        <authorList>
            <person name="Kimball J.A."/>
            <person name="Haas M.W."/>
            <person name="Macchietto M."/>
            <person name="Kono T."/>
            <person name="Duquette J."/>
            <person name="Shao M."/>
        </authorList>
    </citation>
    <scope>NUCLEOTIDE SEQUENCE</scope>
    <source>
        <tissue evidence="1">Fresh leaf tissue</tissue>
    </source>
</reference>
<sequence length="93" mass="9354">MSTAAAAQSWCFATVTPRSRATVVASLASPTPSSSSSSNSSNLPAPFRPRLIRSTPVFAAPVALAAVRACMANGYNIPPAAAACTELSPSISS</sequence>
<dbReference type="Proteomes" id="UP000729402">
    <property type="component" value="Unassembled WGS sequence"/>
</dbReference>
<evidence type="ECO:0000313" key="1">
    <source>
        <dbReference type="EMBL" id="KAG8056076.1"/>
    </source>
</evidence>
<gene>
    <name evidence="1" type="ORF">GUJ93_ZPchr0001g29502</name>
</gene>
<protein>
    <submittedName>
        <fullName evidence="1">Uncharacterized protein</fullName>
    </submittedName>
</protein>
<name>A0A8J5SEE4_ZIZPA</name>
<dbReference type="EMBL" id="JAAALK010000288">
    <property type="protein sequence ID" value="KAG8056076.1"/>
    <property type="molecule type" value="Genomic_DNA"/>
</dbReference>
<reference evidence="1" key="1">
    <citation type="journal article" date="2021" name="bioRxiv">
        <title>Whole Genome Assembly and Annotation of Northern Wild Rice, Zizania palustris L., Supports a Whole Genome Duplication in the Zizania Genus.</title>
        <authorList>
            <person name="Haas M."/>
            <person name="Kono T."/>
            <person name="Macchietto M."/>
            <person name="Millas R."/>
            <person name="McGilp L."/>
            <person name="Shao M."/>
            <person name="Duquette J."/>
            <person name="Hirsch C.N."/>
            <person name="Kimball J."/>
        </authorList>
    </citation>
    <scope>NUCLEOTIDE SEQUENCE</scope>
    <source>
        <tissue evidence="1">Fresh leaf tissue</tissue>
    </source>
</reference>
<keyword evidence="2" id="KW-1185">Reference proteome</keyword>
<proteinExistence type="predicted"/>
<comment type="caution">
    <text evidence="1">The sequence shown here is derived from an EMBL/GenBank/DDBJ whole genome shotgun (WGS) entry which is preliminary data.</text>
</comment>
<evidence type="ECO:0000313" key="2">
    <source>
        <dbReference type="Proteomes" id="UP000729402"/>
    </source>
</evidence>
<dbReference type="AlphaFoldDB" id="A0A8J5SEE4"/>
<organism evidence="1 2">
    <name type="scientific">Zizania palustris</name>
    <name type="common">Northern wild rice</name>
    <dbReference type="NCBI Taxonomy" id="103762"/>
    <lineage>
        <taxon>Eukaryota</taxon>
        <taxon>Viridiplantae</taxon>
        <taxon>Streptophyta</taxon>
        <taxon>Embryophyta</taxon>
        <taxon>Tracheophyta</taxon>
        <taxon>Spermatophyta</taxon>
        <taxon>Magnoliopsida</taxon>
        <taxon>Liliopsida</taxon>
        <taxon>Poales</taxon>
        <taxon>Poaceae</taxon>
        <taxon>BOP clade</taxon>
        <taxon>Oryzoideae</taxon>
        <taxon>Oryzeae</taxon>
        <taxon>Zizaniinae</taxon>
        <taxon>Zizania</taxon>
    </lineage>
</organism>
<accession>A0A8J5SEE4</accession>